<dbReference type="SMART" id="SM00248">
    <property type="entry name" value="ANK"/>
    <property type="match status" value="10"/>
</dbReference>
<reference evidence="5" key="1">
    <citation type="submission" date="2018-03" db="EMBL/GenBank/DDBJ databases">
        <authorList>
            <person name="Guldener U."/>
        </authorList>
    </citation>
    <scope>NUCLEOTIDE SEQUENCE</scope>
</reference>
<dbReference type="InterPro" id="IPR036770">
    <property type="entry name" value="Ankyrin_rpt-contain_sf"/>
</dbReference>
<dbReference type="SUPFAM" id="SSF48403">
    <property type="entry name" value="Ankyrin repeat"/>
    <property type="match status" value="1"/>
</dbReference>
<organism evidence="5 6">
    <name type="scientific">Cephalotrichum gorgonifer</name>
    <dbReference type="NCBI Taxonomy" id="2041049"/>
    <lineage>
        <taxon>Eukaryota</taxon>
        <taxon>Fungi</taxon>
        <taxon>Dikarya</taxon>
        <taxon>Ascomycota</taxon>
        <taxon>Pezizomycotina</taxon>
        <taxon>Sordariomycetes</taxon>
        <taxon>Hypocreomycetidae</taxon>
        <taxon>Microascales</taxon>
        <taxon>Microascaceae</taxon>
        <taxon>Cephalotrichum</taxon>
    </lineage>
</organism>
<dbReference type="AlphaFoldDB" id="A0AAE8N8Z0"/>
<dbReference type="PANTHER" id="PTHR24180:SF45">
    <property type="entry name" value="POLY [ADP-RIBOSE] POLYMERASE TANKYRASE"/>
    <property type="match status" value="1"/>
</dbReference>
<proteinExistence type="predicted"/>
<dbReference type="Proteomes" id="UP001187682">
    <property type="component" value="Unassembled WGS sequence"/>
</dbReference>
<evidence type="ECO:0000256" key="1">
    <source>
        <dbReference type="ARBA" id="ARBA00022737"/>
    </source>
</evidence>
<sequence>MDSFQPAAIRSACDTISHRVISTNSGLDRLVKSADPTSTKSQRLLTLSGSLAQFKDSVEKLRESLSAATVVSQPVQSALNVSVMPCADASAVIEKQIHRLEPSFDIETLDTELISGHQVANARLFTVIADLLAISISNAQEERYAAVQGRQLLDRAVESTAQVLIHRDDLCPSQEESEIQPPPNYPSEASAGTKKEKKSDGFFSSLSHSFRAMTASLRPKPEPIVIAMCQSAKAGNVGHLKGFVAQGVNINGQDEDGYTPLICATRANQTEAVKFLLSAGADITAKDSHGGKRKSALFHAAECGYLALTETLMDLGADIGERSWSGQPHFIEVANSNELEIIKLFLDRGASANASSISGQTIFTHALQAGSLDHVRLLYDYGGDVNKRDLSGQPPLHIALGQNRLDIVDFLLQHGADVNASDMTGGSLLLSAVRKKNFDLAEMLLKRGANPNTSDIMGRPLLGTLVENTTQDGQTESRLTRLFLQRGADPNQTDSWGEPLVCHVMEKGNAGLLRAFLEHGANPNHMFRRNQTLLLYALEHKQLEQVRMLLKHGADPNKANSEGKTPLVEALLMNKIDLVRELLNMGADINKGGTVKPADLTQIMSNREAVSILVARGAKAPTETPAPPPPSTSGSSVQPSTSGGAAWTGATPVAHQTGLGVEDETLPAYTPQ</sequence>
<keyword evidence="1" id="KW-0677">Repeat</keyword>
<feature type="repeat" description="ANK" evidence="3">
    <location>
        <begin position="391"/>
        <end position="423"/>
    </location>
</feature>
<dbReference type="Pfam" id="PF12796">
    <property type="entry name" value="Ank_2"/>
    <property type="match status" value="3"/>
</dbReference>
<dbReference type="Gene3D" id="1.25.40.20">
    <property type="entry name" value="Ankyrin repeat-containing domain"/>
    <property type="match status" value="3"/>
</dbReference>
<feature type="repeat" description="ANK" evidence="3">
    <location>
        <begin position="256"/>
        <end position="288"/>
    </location>
</feature>
<evidence type="ECO:0000256" key="3">
    <source>
        <dbReference type="PROSITE-ProRule" id="PRU00023"/>
    </source>
</evidence>
<feature type="compositionally biased region" description="Low complexity" evidence="4">
    <location>
        <begin position="632"/>
        <end position="644"/>
    </location>
</feature>
<feature type="repeat" description="ANK" evidence="3">
    <location>
        <begin position="562"/>
        <end position="594"/>
    </location>
</feature>
<evidence type="ECO:0000256" key="2">
    <source>
        <dbReference type="ARBA" id="ARBA00023043"/>
    </source>
</evidence>
<accession>A0AAE8N8Z0</accession>
<evidence type="ECO:0000313" key="5">
    <source>
        <dbReference type="EMBL" id="SPO07362.1"/>
    </source>
</evidence>
<keyword evidence="6" id="KW-1185">Reference proteome</keyword>
<dbReference type="InterPro" id="IPR051637">
    <property type="entry name" value="Ank_repeat_dom-contain_49"/>
</dbReference>
<dbReference type="Pfam" id="PF00023">
    <property type="entry name" value="Ank"/>
    <property type="match status" value="1"/>
</dbReference>
<feature type="region of interest" description="Disordered" evidence="4">
    <location>
        <begin position="172"/>
        <end position="200"/>
    </location>
</feature>
<comment type="caution">
    <text evidence="5">The sequence shown here is derived from an EMBL/GenBank/DDBJ whole genome shotgun (WGS) entry which is preliminary data.</text>
</comment>
<dbReference type="Pfam" id="PF13606">
    <property type="entry name" value="Ank_3"/>
    <property type="match status" value="1"/>
</dbReference>
<evidence type="ECO:0000313" key="6">
    <source>
        <dbReference type="Proteomes" id="UP001187682"/>
    </source>
</evidence>
<dbReference type="GO" id="GO:0005634">
    <property type="term" value="C:nucleus"/>
    <property type="evidence" value="ECO:0007669"/>
    <property type="project" value="TreeGrafter"/>
</dbReference>
<dbReference type="PROSITE" id="PS50297">
    <property type="entry name" value="ANK_REP_REGION"/>
    <property type="match status" value="6"/>
</dbReference>
<dbReference type="InterPro" id="IPR002110">
    <property type="entry name" value="Ankyrin_rpt"/>
</dbReference>
<dbReference type="PRINTS" id="PR01415">
    <property type="entry name" value="ANKYRIN"/>
</dbReference>
<feature type="repeat" description="ANK" evidence="3">
    <location>
        <begin position="424"/>
        <end position="456"/>
    </location>
</feature>
<feature type="repeat" description="ANK" evidence="3">
    <location>
        <begin position="529"/>
        <end position="561"/>
    </location>
</feature>
<keyword evidence="2 3" id="KW-0040">ANK repeat</keyword>
<dbReference type="PROSITE" id="PS50088">
    <property type="entry name" value="ANK_REPEAT"/>
    <property type="match status" value="6"/>
</dbReference>
<dbReference type="GO" id="GO:0005737">
    <property type="term" value="C:cytoplasm"/>
    <property type="evidence" value="ECO:0007669"/>
    <property type="project" value="TreeGrafter"/>
</dbReference>
<gene>
    <name evidence="5" type="ORF">DNG_10056</name>
</gene>
<feature type="region of interest" description="Disordered" evidence="4">
    <location>
        <begin position="618"/>
        <end position="672"/>
    </location>
</feature>
<dbReference type="EMBL" id="ONZQ02000020">
    <property type="protein sequence ID" value="SPO07362.1"/>
    <property type="molecule type" value="Genomic_DNA"/>
</dbReference>
<dbReference type="GO" id="GO:1904355">
    <property type="term" value="P:positive regulation of telomere capping"/>
    <property type="evidence" value="ECO:0007669"/>
    <property type="project" value="TreeGrafter"/>
</dbReference>
<feature type="repeat" description="ANK" evidence="3">
    <location>
        <begin position="358"/>
        <end position="390"/>
    </location>
</feature>
<evidence type="ECO:0000256" key="4">
    <source>
        <dbReference type="SAM" id="MobiDB-lite"/>
    </source>
</evidence>
<dbReference type="GO" id="GO:0070198">
    <property type="term" value="P:protein localization to chromosome, telomeric region"/>
    <property type="evidence" value="ECO:0007669"/>
    <property type="project" value="TreeGrafter"/>
</dbReference>
<name>A0AAE8N8Z0_9PEZI</name>
<protein>
    <submittedName>
        <fullName evidence="5">Related to ankyrin</fullName>
    </submittedName>
</protein>
<dbReference type="GO" id="GO:0003950">
    <property type="term" value="F:NAD+ poly-ADP-ribosyltransferase activity"/>
    <property type="evidence" value="ECO:0007669"/>
    <property type="project" value="TreeGrafter"/>
</dbReference>
<dbReference type="PANTHER" id="PTHR24180">
    <property type="entry name" value="CYCLIN-DEPENDENT KINASE INHIBITOR 2C-RELATED"/>
    <property type="match status" value="1"/>
</dbReference>